<reference evidence="3" key="1">
    <citation type="submission" date="2021-02" db="EMBL/GenBank/DDBJ databases">
        <title>Neisseriaceae sp. 26B isolated from the cloaca of a Common Toad-headed Turtle (Mesoclemmys nasuta).</title>
        <authorList>
            <person name="Spergser J."/>
            <person name="Busse H.-J."/>
        </authorList>
    </citation>
    <scope>NUCLEOTIDE SEQUENCE</scope>
    <source>
        <strain evidence="3">26B</strain>
    </source>
</reference>
<evidence type="ECO:0000256" key="1">
    <source>
        <dbReference type="ARBA" id="ARBA00006845"/>
    </source>
</evidence>
<sequence>MKKSINDLYLNGKSIQTKADFHKKIGDLLNAKNFIDGYGYNLDALWDILSSGAGLNCVLHWEHSEISKQNLGEEHFYAIVDILKMAENVTWTEDYVPFKLCLE</sequence>
<organism evidence="3 4">
    <name type="scientific">Paralysiella testudinis</name>
    <dbReference type="NCBI Taxonomy" id="2809020"/>
    <lineage>
        <taxon>Bacteria</taxon>
        <taxon>Pseudomonadati</taxon>
        <taxon>Pseudomonadota</taxon>
        <taxon>Betaproteobacteria</taxon>
        <taxon>Neisseriales</taxon>
        <taxon>Neisseriaceae</taxon>
        <taxon>Paralysiella</taxon>
    </lineage>
</organism>
<evidence type="ECO:0000313" key="4">
    <source>
        <dbReference type="Proteomes" id="UP000653156"/>
    </source>
</evidence>
<dbReference type="Pfam" id="PF01337">
    <property type="entry name" value="Barstar"/>
    <property type="match status" value="1"/>
</dbReference>
<dbReference type="InterPro" id="IPR035905">
    <property type="entry name" value="Barstar-like_sf"/>
</dbReference>
<proteinExistence type="inferred from homology"/>
<dbReference type="InterPro" id="IPR000468">
    <property type="entry name" value="Barstar"/>
</dbReference>
<gene>
    <name evidence="3" type="ORF">JQU52_08705</name>
</gene>
<dbReference type="SUPFAM" id="SSF52038">
    <property type="entry name" value="Barstar-related"/>
    <property type="match status" value="1"/>
</dbReference>
<dbReference type="RefSeq" id="WP_230338119.1">
    <property type="nucleotide sequence ID" value="NZ_CP069798.1"/>
</dbReference>
<dbReference type="KEGG" id="ptes:JQU52_08705"/>
<evidence type="ECO:0000313" key="3">
    <source>
        <dbReference type="EMBL" id="QRQ80831.1"/>
    </source>
</evidence>
<name>A0A892ZCS3_9NEIS</name>
<dbReference type="Proteomes" id="UP000653156">
    <property type="component" value="Chromosome"/>
</dbReference>
<accession>A0A892ZCS3</accession>
<dbReference type="AlphaFoldDB" id="A0A892ZCS3"/>
<comment type="similarity">
    <text evidence="1">Belongs to the barstar family.</text>
</comment>
<keyword evidence="4" id="KW-1185">Reference proteome</keyword>
<evidence type="ECO:0000259" key="2">
    <source>
        <dbReference type="Pfam" id="PF01337"/>
    </source>
</evidence>
<feature type="domain" description="Barstar (barnase inhibitor)" evidence="2">
    <location>
        <begin position="8"/>
        <end position="102"/>
    </location>
</feature>
<dbReference type="Gene3D" id="3.30.370.10">
    <property type="entry name" value="Barstar-like"/>
    <property type="match status" value="1"/>
</dbReference>
<dbReference type="EMBL" id="CP069798">
    <property type="protein sequence ID" value="QRQ80831.1"/>
    <property type="molecule type" value="Genomic_DNA"/>
</dbReference>
<protein>
    <submittedName>
        <fullName evidence="3">Barstar family protein</fullName>
    </submittedName>
</protein>